<evidence type="ECO:0000256" key="2">
    <source>
        <dbReference type="ARBA" id="ARBA00022741"/>
    </source>
</evidence>
<feature type="domain" description="Protein kinase" evidence="6">
    <location>
        <begin position="14"/>
        <end position="278"/>
    </location>
</feature>
<organism evidence="7 8">
    <name type="scientific">Sorangium cellulosum (strain So ce56)</name>
    <name type="common">Polyangium cellulosum (strain So ce56)</name>
    <dbReference type="NCBI Taxonomy" id="448385"/>
    <lineage>
        <taxon>Bacteria</taxon>
        <taxon>Pseudomonadati</taxon>
        <taxon>Myxococcota</taxon>
        <taxon>Polyangia</taxon>
        <taxon>Polyangiales</taxon>
        <taxon>Polyangiaceae</taxon>
        <taxon>Sorangium</taxon>
    </lineage>
</organism>
<evidence type="ECO:0000256" key="5">
    <source>
        <dbReference type="SAM" id="MobiDB-lite"/>
    </source>
</evidence>
<dbReference type="PANTHER" id="PTHR43289">
    <property type="entry name" value="MITOGEN-ACTIVATED PROTEIN KINASE KINASE KINASE 20-RELATED"/>
    <property type="match status" value="1"/>
</dbReference>
<dbReference type="EMBL" id="AM746676">
    <property type="protein sequence ID" value="CAN94237.1"/>
    <property type="molecule type" value="Genomic_DNA"/>
</dbReference>
<dbReference type="SUPFAM" id="SSF56112">
    <property type="entry name" value="Protein kinase-like (PK-like)"/>
    <property type="match status" value="1"/>
</dbReference>
<feature type="compositionally biased region" description="Low complexity" evidence="5">
    <location>
        <begin position="509"/>
        <end position="539"/>
    </location>
</feature>
<keyword evidence="3 7" id="KW-0418">Kinase</keyword>
<dbReference type="InterPro" id="IPR008271">
    <property type="entry name" value="Ser/Thr_kinase_AS"/>
</dbReference>
<dbReference type="Proteomes" id="UP000002139">
    <property type="component" value="Chromosome"/>
</dbReference>
<dbReference type="Pfam" id="PF00069">
    <property type="entry name" value="Pkinase"/>
    <property type="match status" value="1"/>
</dbReference>
<dbReference type="Gene3D" id="3.30.200.20">
    <property type="entry name" value="Phosphorylase Kinase, domain 1"/>
    <property type="match status" value="1"/>
</dbReference>
<dbReference type="InterPro" id="IPR011009">
    <property type="entry name" value="Kinase-like_dom_sf"/>
</dbReference>
<dbReference type="KEGG" id="scl:sce4074"/>
<dbReference type="InterPro" id="IPR000719">
    <property type="entry name" value="Prot_kinase_dom"/>
</dbReference>
<gene>
    <name evidence="7" type="ordered locus">sce4074</name>
</gene>
<evidence type="ECO:0000313" key="8">
    <source>
        <dbReference type="Proteomes" id="UP000002139"/>
    </source>
</evidence>
<keyword evidence="8" id="KW-1185">Reference proteome</keyword>
<dbReference type="AlphaFoldDB" id="A9EVM0"/>
<feature type="compositionally biased region" description="Basic and acidic residues" evidence="5">
    <location>
        <begin position="552"/>
        <end position="561"/>
    </location>
</feature>
<keyword evidence="4" id="KW-0067">ATP-binding</keyword>
<dbReference type="PANTHER" id="PTHR43289:SF6">
    <property type="entry name" value="SERINE_THREONINE-PROTEIN KINASE NEKL-3"/>
    <property type="match status" value="1"/>
</dbReference>
<protein>
    <submittedName>
        <fullName evidence="7">Protein kinase</fullName>
        <ecNumber evidence="7">2.7.11.1</ecNumber>
    </submittedName>
</protein>
<dbReference type="eggNOG" id="COG0515">
    <property type="taxonomic scope" value="Bacteria"/>
</dbReference>
<feature type="region of interest" description="Disordered" evidence="5">
    <location>
        <begin position="471"/>
        <end position="561"/>
    </location>
</feature>
<dbReference type="PROSITE" id="PS50011">
    <property type="entry name" value="PROTEIN_KINASE_DOM"/>
    <property type="match status" value="1"/>
</dbReference>
<proteinExistence type="predicted"/>
<dbReference type="OrthoDB" id="5494749at2"/>
<evidence type="ECO:0000256" key="4">
    <source>
        <dbReference type="ARBA" id="ARBA00022840"/>
    </source>
</evidence>
<dbReference type="GO" id="GO:0005524">
    <property type="term" value="F:ATP binding"/>
    <property type="evidence" value="ECO:0007669"/>
    <property type="project" value="UniProtKB-KW"/>
</dbReference>
<keyword evidence="2" id="KW-0547">Nucleotide-binding</keyword>
<accession>A9EVM0</accession>
<dbReference type="RefSeq" id="WP_012236707.1">
    <property type="nucleotide sequence ID" value="NC_010162.1"/>
</dbReference>
<evidence type="ECO:0000259" key="6">
    <source>
        <dbReference type="PROSITE" id="PS50011"/>
    </source>
</evidence>
<evidence type="ECO:0000256" key="3">
    <source>
        <dbReference type="ARBA" id="ARBA00022777"/>
    </source>
</evidence>
<feature type="compositionally biased region" description="Low complexity" evidence="5">
    <location>
        <begin position="475"/>
        <end position="501"/>
    </location>
</feature>
<evidence type="ECO:0000256" key="1">
    <source>
        <dbReference type="ARBA" id="ARBA00022679"/>
    </source>
</evidence>
<name>A9EVM0_SORC5</name>
<sequence length="561" mass="57707">MNSLAEGSVVAGRYRLERMLARGGMGSIWVARHLQLDATVAVKLMAPEYAASSTARARFEREARAAAQLKLPNVVHVHDYGLEGDTPFLVMELLDGEDLETRLAREGRLSTAATLGIVTQVCKALRRAHEMGIVHRDLKPANLFLSRQDEDELVKVLDFGIAKAQGTLLAGNETKTGTLVGSPYYMSPEQVRRSKTLDWRSDLWSVGVIAYRCLTGRLPFPGEEIGEVFVAICTEDVPLASSVVPELGPAVDGFFSRALARDPAHRFQGASELAEAFGAAASAAGSEPRPLQPSVPAEGTSPLLVVRGGTVAASPEAMGAHPDAMGARPDAMGARPDAIEARPDAIGARPDAIGARPDAIGARSDAIEARPDAASPEIMGPSPGTMGAASSASLPTLRNEAGPPFHGAPSRGASEGAAPAFQGSISTLTSAGNTLAPANADGRRARISLALGAGALALGLVTYAVLRTPAPGGEPTSQPDPAASPAAASALSAAAPSTASTEPPPPPSHSATAAPGAPSASEVQTSAPAPVRAPPASSSARKRAPVPPRPRTPRDDPTDHM</sequence>
<evidence type="ECO:0000313" key="7">
    <source>
        <dbReference type="EMBL" id="CAN94237.1"/>
    </source>
</evidence>
<reference evidence="7 8" key="1">
    <citation type="journal article" date="2007" name="Nat. Biotechnol.">
        <title>Complete genome sequence of the myxobacterium Sorangium cellulosum.</title>
        <authorList>
            <person name="Schneiker S."/>
            <person name="Perlova O."/>
            <person name="Kaiser O."/>
            <person name="Gerth K."/>
            <person name="Alici A."/>
            <person name="Altmeyer M.O."/>
            <person name="Bartels D."/>
            <person name="Bekel T."/>
            <person name="Beyer S."/>
            <person name="Bode E."/>
            <person name="Bode H.B."/>
            <person name="Bolten C.J."/>
            <person name="Choudhuri J.V."/>
            <person name="Doss S."/>
            <person name="Elnakady Y.A."/>
            <person name="Frank B."/>
            <person name="Gaigalat L."/>
            <person name="Goesmann A."/>
            <person name="Groeger C."/>
            <person name="Gross F."/>
            <person name="Jelsbak L."/>
            <person name="Jelsbak L."/>
            <person name="Kalinowski J."/>
            <person name="Kegler C."/>
            <person name="Knauber T."/>
            <person name="Konietzny S."/>
            <person name="Kopp M."/>
            <person name="Krause L."/>
            <person name="Krug D."/>
            <person name="Linke B."/>
            <person name="Mahmud T."/>
            <person name="Martinez-Arias R."/>
            <person name="McHardy A.C."/>
            <person name="Merai M."/>
            <person name="Meyer F."/>
            <person name="Mormann S."/>
            <person name="Munoz-Dorado J."/>
            <person name="Perez J."/>
            <person name="Pradella S."/>
            <person name="Rachid S."/>
            <person name="Raddatz G."/>
            <person name="Rosenau F."/>
            <person name="Rueckert C."/>
            <person name="Sasse F."/>
            <person name="Scharfe M."/>
            <person name="Schuster S.C."/>
            <person name="Suen G."/>
            <person name="Treuner-Lange A."/>
            <person name="Velicer G.J."/>
            <person name="Vorholter F.-J."/>
            <person name="Weissman K.J."/>
            <person name="Welch R.D."/>
            <person name="Wenzel S.C."/>
            <person name="Whitworth D.E."/>
            <person name="Wilhelm S."/>
            <person name="Wittmann C."/>
            <person name="Bloecker H."/>
            <person name="Puehler A."/>
            <person name="Mueller R."/>
        </authorList>
    </citation>
    <scope>NUCLEOTIDE SEQUENCE [LARGE SCALE GENOMIC DNA]</scope>
    <source>
        <strain evidence="8">So ce56</strain>
    </source>
</reference>
<dbReference type="BioCyc" id="SCEL448385:SCE_RS20950-MONOMER"/>
<dbReference type="HOGENOM" id="CLU_000288_63_44_7"/>
<keyword evidence="1 7" id="KW-0808">Transferase</keyword>
<feature type="region of interest" description="Disordered" evidence="5">
    <location>
        <begin position="373"/>
        <end position="419"/>
    </location>
</feature>
<dbReference type="SMART" id="SM00220">
    <property type="entry name" value="S_TKc"/>
    <property type="match status" value="1"/>
</dbReference>
<dbReference type="Gene3D" id="1.10.510.10">
    <property type="entry name" value="Transferase(Phosphotransferase) domain 1"/>
    <property type="match status" value="1"/>
</dbReference>
<dbReference type="EC" id="2.7.11.1" evidence="7"/>
<dbReference type="PROSITE" id="PS00108">
    <property type="entry name" value="PROTEIN_KINASE_ST"/>
    <property type="match status" value="1"/>
</dbReference>
<dbReference type="CDD" id="cd14014">
    <property type="entry name" value="STKc_PknB_like"/>
    <property type="match status" value="1"/>
</dbReference>
<dbReference type="GO" id="GO:0004674">
    <property type="term" value="F:protein serine/threonine kinase activity"/>
    <property type="evidence" value="ECO:0007669"/>
    <property type="project" value="UniProtKB-EC"/>
</dbReference>